<dbReference type="Gene3D" id="3.40.50.720">
    <property type="entry name" value="NAD(P)-binding Rossmann-like Domain"/>
    <property type="match status" value="1"/>
</dbReference>
<dbReference type="InterPro" id="IPR000683">
    <property type="entry name" value="Gfo/Idh/MocA-like_OxRdtase_N"/>
</dbReference>
<dbReference type="AlphaFoldDB" id="A0A517PUY7"/>
<dbReference type="GO" id="GO:0000166">
    <property type="term" value="F:nucleotide binding"/>
    <property type="evidence" value="ECO:0007669"/>
    <property type="project" value="InterPro"/>
</dbReference>
<proteinExistence type="predicted"/>
<dbReference type="EMBL" id="CP036266">
    <property type="protein sequence ID" value="QDT23187.1"/>
    <property type="molecule type" value="Genomic_DNA"/>
</dbReference>
<protein>
    <submittedName>
        <fullName evidence="3">Glucose--fructose oxidoreductase</fullName>
        <ecNumber evidence="3">1.1.99.28</ecNumber>
    </submittedName>
</protein>
<dbReference type="GO" id="GO:0047061">
    <property type="term" value="F:glucose-fructose oxidoreductase activity"/>
    <property type="evidence" value="ECO:0007669"/>
    <property type="project" value="UniProtKB-EC"/>
</dbReference>
<keyword evidence="3" id="KW-0560">Oxidoreductase</keyword>
<evidence type="ECO:0000313" key="4">
    <source>
        <dbReference type="Proteomes" id="UP000320421"/>
    </source>
</evidence>
<dbReference type="InterPro" id="IPR051450">
    <property type="entry name" value="Gfo/Idh/MocA_Oxidoreductases"/>
</dbReference>
<evidence type="ECO:0000313" key="3">
    <source>
        <dbReference type="EMBL" id="QDT23187.1"/>
    </source>
</evidence>
<dbReference type="PANTHER" id="PTHR43377">
    <property type="entry name" value="BILIVERDIN REDUCTASE A"/>
    <property type="match status" value="1"/>
</dbReference>
<dbReference type="InterPro" id="IPR036291">
    <property type="entry name" value="NAD(P)-bd_dom_sf"/>
</dbReference>
<organism evidence="3 4">
    <name type="scientific">Gimesia chilikensis</name>
    <dbReference type="NCBI Taxonomy" id="2605989"/>
    <lineage>
        <taxon>Bacteria</taxon>
        <taxon>Pseudomonadati</taxon>
        <taxon>Planctomycetota</taxon>
        <taxon>Planctomycetia</taxon>
        <taxon>Planctomycetales</taxon>
        <taxon>Planctomycetaceae</taxon>
        <taxon>Gimesia</taxon>
    </lineage>
</organism>
<name>A0A517PUY7_9PLAN</name>
<sequence length="335" mass="36651">MSQSPVRIGVLGLIHDHVWDHLPQLVHSENAELVGAFDTNLALRERIQSEYGCPVYETPEELLSEQELDGVFIFSSNKAGAELTLLALERGLHVMIEKPMAASLAQAEAMLAAAQAKDLCLMVNWPFAWWPQMQHAITLAKAGGIGDLWQVKYRAAHAGPKELGCSDYFCDWLFNPELNGAGAMMDYCCYGCVLASNLLGEPDSVTGLGGQYRPAPLGVEDNALIVMQYPHGIATAEGSWSQVGKLTAYATAIYGTEGTLIVEPHKKGRLMLATEDEPLGTEVKVECPVLTLQTATEHFAHCIRTDQTPWELCDPKISLSAQQILERGVQQMQQS</sequence>
<accession>A0A517PUY7</accession>
<dbReference type="InterPro" id="IPR055170">
    <property type="entry name" value="GFO_IDH_MocA-like_dom"/>
</dbReference>
<evidence type="ECO:0000259" key="1">
    <source>
        <dbReference type="Pfam" id="PF01408"/>
    </source>
</evidence>
<dbReference type="SUPFAM" id="SSF51735">
    <property type="entry name" value="NAD(P)-binding Rossmann-fold domains"/>
    <property type="match status" value="1"/>
</dbReference>
<dbReference type="Proteomes" id="UP000320421">
    <property type="component" value="Chromosome"/>
</dbReference>
<keyword evidence="4" id="KW-1185">Reference proteome</keyword>
<gene>
    <name evidence="3" type="primary">gfo_6</name>
    <name evidence="3" type="ORF">HG66A1_50030</name>
</gene>
<dbReference type="EC" id="1.1.99.28" evidence="3"/>
<evidence type="ECO:0000259" key="2">
    <source>
        <dbReference type="Pfam" id="PF22725"/>
    </source>
</evidence>
<dbReference type="Gene3D" id="3.30.360.10">
    <property type="entry name" value="Dihydrodipicolinate Reductase, domain 2"/>
    <property type="match status" value="1"/>
</dbReference>
<dbReference type="PANTHER" id="PTHR43377:SF1">
    <property type="entry name" value="BILIVERDIN REDUCTASE A"/>
    <property type="match status" value="1"/>
</dbReference>
<dbReference type="SUPFAM" id="SSF55347">
    <property type="entry name" value="Glyceraldehyde-3-phosphate dehydrogenase-like, C-terminal domain"/>
    <property type="match status" value="1"/>
</dbReference>
<dbReference type="Pfam" id="PF01408">
    <property type="entry name" value="GFO_IDH_MocA"/>
    <property type="match status" value="1"/>
</dbReference>
<dbReference type="Pfam" id="PF22725">
    <property type="entry name" value="GFO_IDH_MocA_C3"/>
    <property type="match status" value="1"/>
</dbReference>
<feature type="domain" description="Gfo/Idh/MocA-like oxidoreductase N-terminal" evidence="1">
    <location>
        <begin position="8"/>
        <end position="124"/>
    </location>
</feature>
<dbReference type="RefSeq" id="WP_145190218.1">
    <property type="nucleotide sequence ID" value="NZ_CP036266.1"/>
</dbReference>
<reference evidence="3 4" key="1">
    <citation type="submission" date="2019-02" db="EMBL/GenBank/DDBJ databases">
        <title>Deep-cultivation of Planctomycetes and their phenomic and genomic characterization uncovers novel biology.</title>
        <authorList>
            <person name="Wiegand S."/>
            <person name="Jogler M."/>
            <person name="Boedeker C."/>
            <person name="Pinto D."/>
            <person name="Vollmers J."/>
            <person name="Rivas-Marin E."/>
            <person name="Kohn T."/>
            <person name="Peeters S.H."/>
            <person name="Heuer A."/>
            <person name="Rast P."/>
            <person name="Oberbeckmann S."/>
            <person name="Bunk B."/>
            <person name="Jeske O."/>
            <person name="Meyerdierks A."/>
            <person name="Storesund J.E."/>
            <person name="Kallscheuer N."/>
            <person name="Luecker S."/>
            <person name="Lage O.M."/>
            <person name="Pohl T."/>
            <person name="Merkel B.J."/>
            <person name="Hornburger P."/>
            <person name="Mueller R.-W."/>
            <person name="Bruemmer F."/>
            <person name="Labrenz M."/>
            <person name="Spormann A.M."/>
            <person name="Op den Camp H."/>
            <person name="Overmann J."/>
            <person name="Amann R."/>
            <person name="Jetten M.S.M."/>
            <person name="Mascher T."/>
            <person name="Medema M.H."/>
            <person name="Devos D.P."/>
            <person name="Kaster A.-K."/>
            <person name="Ovreas L."/>
            <person name="Rohde M."/>
            <person name="Galperin M.Y."/>
            <person name="Jogler C."/>
        </authorList>
    </citation>
    <scope>NUCLEOTIDE SEQUENCE [LARGE SCALE GENOMIC DNA]</scope>
    <source>
        <strain evidence="3 4">HG66A1</strain>
    </source>
</reference>
<dbReference type="OrthoDB" id="9776544at2"/>
<feature type="domain" description="GFO/IDH/MocA-like oxidoreductase" evidence="2">
    <location>
        <begin position="134"/>
        <end position="260"/>
    </location>
</feature>